<dbReference type="RefSeq" id="WP_153760258.1">
    <property type="nucleotide sequence ID" value="NZ_CP045851.1"/>
</dbReference>
<evidence type="ECO:0000313" key="2">
    <source>
        <dbReference type="EMBL" id="QGG96152.1"/>
    </source>
</evidence>
<proteinExistence type="predicted"/>
<dbReference type="GO" id="GO:0016747">
    <property type="term" value="F:acyltransferase activity, transferring groups other than amino-acyl groups"/>
    <property type="evidence" value="ECO:0007669"/>
    <property type="project" value="InterPro"/>
</dbReference>
<sequence>MDEPSVTQLEQPLDDQVVAALVAVRRAADAARDPDDPPVGAAELVPDLFVDRPREVRAVWLATHDDAPVGLLVGGVSVDGENAGYAELEIDVVPGPSAAGTQRTLLRAALPWFESRSARTLAWWPDDATSRSVAAEAGMTFRQQERCSRVRVAELDDALLDEWTAAVDAQAAGYRLELWTGACPDELLDPYVAAYTAMNDAPLDEIDWTPEQYTAAIVRRSEEVAAARGVTVHAAVVVAPDGSGAGMTRIDVHPERPQLAHQEDTAVVPAHRGRRIGRWLKVANLRAVRERVPEVAIVETFNAESNPWMLDINVAMGFRPYRAYDAYQGPIGAVRDALG</sequence>
<keyword evidence="3" id="KW-1185">Reference proteome</keyword>
<dbReference type="Gene3D" id="3.40.630.30">
    <property type="match status" value="1"/>
</dbReference>
<dbReference type="PROSITE" id="PS51186">
    <property type="entry name" value="GNAT"/>
    <property type="match status" value="1"/>
</dbReference>
<evidence type="ECO:0000313" key="3">
    <source>
        <dbReference type="Proteomes" id="UP000334019"/>
    </source>
</evidence>
<dbReference type="InterPro" id="IPR016181">
    <property type="entry name" value="Acyl_CoA_acyltransferase"/>
</dbReference>
<name>A0A5Q2RMI0_9ACTN</name>
<dbReference type="AlphaFoldDB" id="A0A5Q2RMI0"/>
<dbReference type="SUPFAM" id="SSF55729">
    <property type="entry name" value="Acyl-CoA N-acyltransferases (Nat)"/>
    <property type="match status" value="1"/>
</dbReference>
<feature type="domain" description="N-acetyltransferase" evidence="1">
    <location>
        <begin position="174"/>
        <end position="339"/>
    </location>
</feature>
<organism evidence="2 3">
    <name type="scientific">Actinomarinicola tropica</name>
    <dbReference type="NCBI Taxonomy" id="2789776"/>
    <lineage>
        <taxon>Bacteria</taxon>
        <taxon>Bacillati</taxon>
        <taxon>Actinomycetota</taxon>
        <taxon>Acidimicrobiia</taxon>
        <taxon>Acidimicrobiales</taxon>
        <taxon>Iamiaceae</taxon>
        <taxon>Actinomarinicola</taxon>
    </lineage>
</organism>
<protein>
    <recommendedName>
        <fullName evidence="1">N-acetyltransferase domain-containing protein</fullName>
    </recommendedName>
</protein>
<evidence type="ECO:0000259" key="1">
    <source>
        <dbReference type="PROSITE" id="PS51186"/>
    </source>
</evidence>
<dbReference type="Proteomes" id="UP000334019">
    <property type="component" value="Chromosome"/>
</dbReference>
<dbReference type="InterPro" id="IPR000182">
    <property type="entry name" value="GNAT_dom"/>
</dbReference>
<reference evidence="2 3" key="1">
    <citation type="submission" date="2019-11" db="EMBL/GenBank/DDBJ databases">
        <authorList>
            <person name="He Y."/>
        </authorList>
    </citation>
    <scope>NUCLEOTIDE SEQUENCE [LARGE SCALE GENOMIC DNA]</scope>
    <source>
        <strain evidence="2 3">SCSIO 58843</strain>
    </source>
</reference>
<accession>A0A5Q2RMI0</accession>
<dbReference type="KEGG" id="atq:GH723_14165"/>
<gene>
    <name evidence="2" type="ORF">GH723_14165</name>
</gene>
<dbReference type="EMBL" id="CP045851">
    <property type="protein sequence ID" value="QGG96152.1"/>
    <property type="molecule type" value="Genomic_DNA"/>
</dbReference>